<keyword evidence="1" id="KW-0812">Transmembrane</keyword>
<gene>
    <name evidence="2" type="ORF">EVA_12313</name>
</gene>
<keyword evidence="1" id="KW-1133">Transmembrane helix</keyword>
<protein>
    <submittedName>
        <fullName evidence="2">Uncharacterized protein</fullName>
    </submittedName>
</protein>
<accession>J9CHS0</accession>
<dbReference type="AlphaFoldDB" id="J9CHS0"/>
<organism evidence="2">
    <name type="scientific">gut metagenome</name>
    <dbReference type="NCBI Taxonomy" id="749906"/>
    <lineage>
        <taxon>unclassified sequences</taxon>
        <taxon>metagenomes</taxon>
        <taxon>organismal metagenomes</taxon>
    </lineage>
</organism>
<evidence type="ECO:0000313" key="2">
    <source>
        <dbReference type="EMBL" id="EJW99585.1"/>
    </source>
</evidence>
<comment type="caution">
    <text evidence="2">The sequence shown here is derived from an EMBL/GenBank/DDBJ whole genome shotgun (WGS) entry which is preliminary data.</text>
</comment>
<evidence type="ECO:0000256" key="1">
    <source>
        <dbReference type="SAM" id="Phobius"/>
    </source>
</evidence>
<dbReference type="EMBL" id="AMCI01003743">
    <property type="protein sequence ID" value="EJW99585.1"/>
    <property type="molecule type" value="Genomic_DNA"/>
</dbReference>
<reference evidence="2" key="1">
    <citation type="journal article" date="2012" name="PLoS ONE">
        <title>Gene sets for utilization of primary and secondary nutrition supplies in the distal gut of endangered iberian lynx.</title>
        <authorList>
            <person name="Alcaide M."/>
            <person name="Messina E."/>
            <person name="Richter M."/>
            <person name="Bargiela R."/>
            <person name="Peplies J."/>
            <person name="Huws S.A."/>
            <person name="Newbold C.J."/>
            <person name="Golyshin P.N."/>
            <person name="Simon M.A."/>
            <person name="Lopez G."/>
            <person name="Yakimov M.M."/>
            <person name="Ferrer M."/>
        </authorList>
    </citation>
    <scope>NUCLEOTIDE SEQUENCE</scope>
</reference>
<keyword evidence="1" id="KW-0472">Membrane</keyword>
<name>J9CHS0_9ZZZZ</name>
<proteinExistence type="predicted"/>
<feature type="transmembrane region" description="Helical" evidence="1">
    <location>
        <begin position="28"/>
        <end position="47"/>
    </location>
</feature>
<sequence length="56" mass="6773">MKKRILKIKIKSVTNCHRERNKYCLQKIAFICHTLSVFVCFVCFRLLRFLLHNSCK</sequence>